<reference evidence="1 2" key="1">
    <citation type="submission" date="2019-01" db="EMBL/GenBank/DDBJ databases">
        <authorList>
            <person name="Brito A."/>
        </authorList>
    </citation>
    <scope>NUCLEOTIDE SEQUENCE [LARGE SCALE GENOMIC DNA]</scope>
    <source>
        <strain evidence="1">1</strain>
    </source>
</reference>
<keyword evidence="2" id="KW-1185">Reference proteome</keyword>
<proteinExistence type="predicted"/>
<evidence type="ECO:0000313" key="2">
    <source>
        <dbReference type="Proteomes" id="UP000320055"/>
    </source>
</evidence>
<protein>
    <submittedName>
        <fullName evidence="1">Uncharacterized protein</fullName>
    </submittedName>
</protein>
<dbReference type="Proteomes" id="UP000320055">
    <property type="component" value="Unassembled WGS sequence"/>
</dbReference>
<organism evidence="1 2">
    <name type="scientific">Hyella patelloides LEGE 07179</name>
    <dbReference type="NCBI Taxonomy" id="945734"/>
    <lineage>
        <taxon>Bacteria</taxon>
        <taxon>Bacillati</taxon>
        <taxon>Cyanobacteriota</taxon>
        <taxon>Cyanophyceae</taxon>
        <taxon>Pleurocapsales</taxon>
        <taxon>Hyellaceae</taxon>
        <taxon>Hyella</taxon>
    </lineage>
</organism>
<name>A0A563W327_9CYAN</name>
<gene>
    <name evidence="1" type="ORF">H1P_690011</name>
</gene>
<dbReference type="AlphaFoldDB" id="A0A563W327"/>
<dbReference type="EMBL" id="CAACVJ010000656">
    <property type="protein sequence ID" value="VEP18091.1"/>
    <property type="molecule type" value="Genomic_DNA"/>
</dbReference>
<sequence>MLHYRQRKNSATLAKRAMIKATQINSINPEQEIAYFACFACFDYGLEIFV</sequence>
<accession>A0A563W327</accession>
<evidence type="ECO:0000313" key="1">
    <source>
        <dbReference type="EMBL" id="VEP18091.1"/>
    </source>
</evidence>